<evidence type="ECO:0000259" key="2">
    <source>
        <dbReference type="Pfam" id="PF17109"/>
    </source>
</evidence>
<evidence type="ECO:0000259" key="3">
    <source>
        <dbReference type="Pfam" id="PF24883"/>
    </source>
</evidence>
<dbReference type="Proteomes" id="UP000030671">
    <property type="component" value="Unassembled WGS sequence"/>
</dbReference>
<evidence type="ECO:0000313" key="5">
    <source>
        <dbReference type="Proteomes" id="UP000030671"/>
    </source>
</evidence>
<feature type="domain" description="Fungal STAND N-terminal Goodbye" evidence="2">
    <location>
        <begin position="14"/>
        <end position="146"/>
    </location>
</feature>
<dbReference type="HOGENOM" id="CLU_615482_0_0_1"/>
<sequence length="445" mass="50388">MTDHDAQSQFPEIWVSAIAQYKQVTKHDLLQGRLQVSSPDALLVIIETGQNKFSEYRKQGQKIWDVLKPVLGLVDVLSETVSESFTLVSVAVITSATDKYLIALGPGQPACEGSICCCPSITEDVSANYDIIVDLFEELKGFIERLGVLNQQDISMPLKKIIIEILAQLLVTLAVTTKWMKQKRPAQYLRTLLRSDMQVRPAMERLTKLLNQASIMVNTFTSVKATEGLHILQVLRDDNLQTKIHTWLSPPDPSTNHNTALGRRQEGTGDWFVKNPAFLEWRQSPNSLLWIHGIRTFLRRQWQNNTVVRRSIDVEARKDFDVFRGSSTLVEALQCDAERPSSSTSTAIPFFYFDFNDPAKLAFRNLIHSLIVQLLFRSPGTPLLLKDLYMRNHEGKQEPKLDDLISVLKAMAAFFDHTYIILDALDKCTGTERAGILRFLAEIKS</sequence>
<feature type="domain" description="Nephrocystin 3-like N-terminal" evidence="3">
    <location>
        <begin position="326"/>
        <end position="443"/>
    </location>
</feature>
<dbReference type="EMBL" id="KI925460">
    <property type="protein sequence ID" value="ETW79576.1"/>
    <property type="molecule type" value="Genomic_DNA"/>
</dbReference>
<evidence type="ECO:0000313" key="4">
    <source>
        <dbReference type="EMBL" id="ETW79576.1"/>
    </source>
</evidence>
<dbReference type="OrthoDB" id="448455at2759"/>
<dbReference type="KEGG" id="hir:HETIRDRAFT_322741"/>
<name>W4K3C0_HETIT</name>
<dbReference type="InParanoid" id="W4K3C0"/>
<dbReference type="Pfam" id="PF24883">
    <property type="entry name" value="NPHP3_N"/>
    <property type="match status" value="1"/>
</dbReference>
<dbReference type="GeneID" id="20670903"/>
<proteinExistence type="predicted"/>
<reference evidence="4 5" key="1">
    <citation type="journal article" date="2012" name="New Phytol.">
        <title>Insight into trade-off between wood decay and parasitism from the genome of a fungal forest pathogen.</title>
        <authorList>
            <person name="Olson A."/>
            <person name="Aerts A."/>
            <person name="Asiegbu F."/>
            <person name="Belbahri L."/>
            <person name="Bouzid O."/>
            <person name="Broberg A."/>
            <person name="Canback B."/>
            <person name="Coutinho P.M."/>
            <person name="Cullen D."/>
            <person name="Dalman K."/>
            <person name="Deflorio G."/>
            <person name="van Diepen L.T."/>
            <person name="Dunand C."/>
            <person name="Duplessis S."/>
            <person name="Durling M."/>
            <person name="Gonthier P."/>
            <person name="Grimwood J."/>
            <person name="Fossdal C.G."/>
            <person name="Hansson D."/>
            <person name="Henrissat B."/>
            <person name="Hietala A."/>
            <person name="Himmelstrand K."/>
            <person name="Hoffmeister D."/>
            <person name="Hogberg N."/>
            <person name="James T.Y."/>
            <person name="Karlsson M."/>
            <person name="Kohler A."/>
            <person name="Kues U."/>
            <person name="Lee Y.H."/>
            <person name="Lin Y.C."/>
            <person name="Lind M."/>
            <person name="Lindquist E."/>
            <person name="Lombard V."/>
            <person name="Lucas S."/>
            <person name="Lunden K."/>
            <person name="Morin E."/>
            <person name="Murat C."/>
            <person name="Park J."/>
            <person name="Raffaello T."/>
            <person name="Rouze P."/>
            <person name="Salamov A."/>
            <person name="Schmutz J."/>
            <person name="Solheim H."/>
            <person name="Stahlberg J."/>
            <person name="Velez H."/>
            <person name="de Vries R.P."/>
            <person name="Wiebenga A."/>
            <person name="Woodward S."/>
            <person name="Yakovlev I."/>
            <person name="Garbelotto M."/>
            <person name="Martin F."/>
            <person name="Grigoriev I.V."/>
            <person name="Stenlid J."/>
        </authorList>
    </citation>
    <scope>NUCLEOTIDE SEQUENCE [LARGE SCALE GENOMIC DNA]</scope>
    <source>
        <strain evidence="4 5">TC 32-1</strain>
    </source>
</reference>
<gene>
    <name evidence="4" type="ORF">HETIRDRAFT_322741</name>
</gene>
<dbReference type="PANTHER" id="PTHR10039">
    <property type="entry name" value="AMELOGENIN"/>
    <property type="match status" value="1"/>
</dbReference>
<evidence type="ECO:0000256" key="1">
    <source>
        <dbReference type="ARBA" id="ARBA00022737"/>
    </source>
</evidence>
<dbReference type="AlphaFoldDB" id="W4K3C0"/>
<organism evidence="4 5">
    <name type="scientific">Heterobasidion irregulare (strain TC 32-1)</name>
    <dbReference type="NCBI Taxonomy" id="747525"/>
    <lineage>
        <taxon>Eukaryota</taxon>
        <taxon>Fungi</taxon>
        <taxon>Dikarya</taxon>
        <taxon>Basidiomycota</taxon>
        <taxon>Agaricomycotina</taxon>
        <taxon>Agaricomycetes</taxon>
        <taxon>Russulales</taxon>
        <taxon>Bondarzewiaceae</taxon>
        <taxon>Heterobasidion</taxon>
        <taxon>Heterobasidion annosum species complex</taxon>
    </lineage>
</organism>
<protein>
    <submittedName>
        <fullName evidence="4">Uncharacterized protein</fullName>
    </submittedName>
</protein>
<keyword evidence="1" id="KW-0677">Repeat</keyword>
<dbReference type="InterPro" id="IPR056884">
    <property type="entry name" value="NPHP3-like_N"/>
</dbReference>
<accession>W4K3C0</accession>
<dbReference type="RefSeq" id="XP_009548148.1">
    <property type="nucleotide sequence ID" value="XM_009549853.1"/>
</dbReference>
<dbReference type="InterPro" id="IPR031350">
    <property type="entry name" value="Goodbye_dom"/>
</dbReference>
<dbReference type="PANTHER" id="PTHR10039:SF16">
    <property type="entry name" value="GPI INOSITOL-DEACYLASE"/>
    <property type="match status" value="1"/>
</dbReference>
<keyword evidence="5" id="KW-1185">Reference proteome</keyword>
<dbReference type="eggNOG" id="ENOG502SAX1">
    <property type="taxonomic scope" value="Eukaryota"/>
</dbReference>
<dbReference type="Pfam" id="PF17109">
    <property type="entry name" value="Goodbye"/>
    <property type="match status" value="1"/>
</dbReference>